<reference evidence="1 2" key="1">
    <citation type="submission" date="2016-10" db="EMBL/GenBank/DDBJ databases">
        <authorList>
            <person name="de Groot N.N."/>
        </authorList>
    </citation>
    <scope>NUCLEOTIDE SEQUENCE [LARGE SCALE GENOMIC DNA]</scope>
    <source>
        <strain evidence="1 2">DSM 23995</strain>
    </source>
</reference>
<dbReference type="Proteomes" id="UP000199516">
    <property type="component" value="Unassembled WGS sequence"/>
</dbReference>
<dbReference type="AlphaFoldDB" id="A0A1I2BME0"/>
<protein>
    <submittedName>
        <fullName evidence="1">Uncharacterized protein</fullName>
    </submittedName>
</protein>
<keyword evidence="2" id="KW-1185">Reference proteome</keyword>
<dbReference type="OrthoDB" id="2942876at2"/>
<name>A0A1I2BME0_9BACI</name>
<evidence type="ECO:0000313" key="1">
    <source>
        <dbReference type="EMBL" id="SFE57372.1"/>
    </source>
</evidence>
<accession>A0A1I2BME0</accession>
<dbReference type="RefSeq" id="WP_143083188.1">
    <property type="nucleotide sequence ID" value="NZ_FONT01000002.1"/>
</dbReference>
<evidence type="ECO:0000313" key="2">
    <source>
        <dbReference type="Proteomes" id="UP000199516"/>
    </source>
</evidence>
<sequence>MSQFMSRISTYCNHVDRHVNYEVSLHYTNGTLECSTTCTGIEDTCATCPIMQLNHIFSAPPDESVTFTPVPAASEEQVRFVFVP</sequence>
<proteinExistence type="predicted"/>
<dbReference type="EMBL" id="FONT01000002">
    <property type="protein sequence ID" value="SFE57372.1"/>
    <property type="molecule type" value="Genomic_DNA"/>
</dbReference>
<gene>
    <name evidence="1" type="ORF">SAMN05192532_102401</name>
</gene>
<organism evidence="1 2">
    <name type="scientific">Alteribacillus iranensis</name>
    <dbReference type="NCBI Taxonomy" id="930128"/>
    <lineage>
        <taxon>Bacteria</taxon>
        <taxon>Bacillati</taxon>
        <taxon>Bacillota</taxon>
        <taxon>Bacilli</taxon>
        <taxon>Bacillales</taxon>
        <taxon>Bacillaceae</taxon>
        <taxon>Alteribacillus</taxon>
    </lineage>
</organism>